<evidence type="ECO:0000256" key="4">
    <source>
        <dbReference type="ARBA" id="ARBA00022840"/>
    </source>
</evidence>
<dbReference type="PANTHER" id="PTHR42794">
    <property type="entry name" value="HEMIN IMPORT ATP-BINDING PROTEIN HMUV"/>
    <property type="match status" value="1"/>
</dbReference>
<keyword evidence="5" id="KW-1278">Translocase</keyword>
<evidence type="ECO:0000259" key="7">
    <source>
        <dbReference type="PROSITE" id="PS50893"/>
    </source>
</evidence>
<dbReference type="RefSeq" id="WP_141353305.1">
    <property type="nucleotide sequence ID" value="NZ_BJNV01000051.1"/>
</dbReference>
<keyword evidence="2" id="KW-0472">Membrane</keyword>
<organism evidence="8 9">
    <name type="scientific">Zoogloea ramigera</name>
    <dbReference type="NCBI Taxonomy" id="350"/>
    <lineage>
        <taxon>Bacteria</taxon>
        <taxon>Pseudomonadati</taxon>
        <taxon>Pseudomonadota</taxon>
        <taxon>Betaproteobacteria</taxon>
        <taxon>Rhodocyclales</taxon>
        <taxon>Zoogloeaceae</taxon>
        <taxon>Zoogloea</taxon>
    </lineage>
</organism>
<dbReference type="InterPro" id="IPR027417">
    <property type="entry name" value="P-loop_NTPase"/>
</dbReference>
<feature type="domain" description="ABC transporter" evidence="7">
    <location>
        <begin position="10"/>
        <end position="245"/>
    </location>
</feature>
<accession>A0A4Y4D0A7</accession>
<dbReference type="OrthoDB" id="5296765at2"/>
<gene>
    <name evidence="8" type="ORF">ZRA01_27900</name>
</gene>
<dbReference type="Gene3D" id="3.40.50.300">
    <property type="entry name" value="P-loop containing nucleotide triphosphate hydrolases"/>
    <property type="match status" value="1"/>
</dbReference>
<evidence type="ECO:0000256" key="3">
    <source>
        <dbReference type="ARBA" id="ARBA00022741"/>
    </source>
</evidence>
<dbReference type="PROSITE" id="PS50893">
    <property type="entry name" value="ABC_TRANSPORTER_2"/>
    <property type="match status" value="1"/>
</dbReference>
<dbReference type="SUPFAM" id="SSF52540">
    <property type="entry name" value="P-loop containing nucleoside triphosphate hydrolases"/>
    <property type="match status" value="1"/>
</dbReference>
<dbReference type="GO" id="GO:0005524">
    <property type="term" value="F:ATP binding"/>
    <property type="evidence" value="ECO:0007669"/>
    <property type="project" value="UniProtKB-KW"/>
</dbReference>
<name>A0A4Y4D0A7_ZOORA</name>
<keyword evidence="9" id="KW-1185">Reference proteome</keyword>
<dbReference type="InterPro" id="IPR003439">
    <property type="entry name" value="ABC_transporter-like_ATP-bd"/>
</dbReference>
<dbReference type="CDD" id="cd03214">
    <property type="entry name" value="ABC_Iron-Siderophores_B12_Hemin"/>
    <property type="match status" value="1"/>
</dbReference>
<comment type="function">
    <text evidence="6">Part of the ABC transporter complex HmuTUV involved in hemin import. Responsible for energy coupling to the transport system.</text>
</comment>
<evidence type="ECO:0000313" key="9">
    <source>
        <dbReference type="Proteomes" id="UP000318422"/>
    </source>
</evidence>
<dbReference type="EMBL" id="BJNV01000051">
    <property type="protein sequence ID" value="GEC96717.1"/>
    <property type="molecule type" value="Genomic_DNA"/>
</dbReference>
<keyword evidence="3" id="KW-0547">Nucleotide-binding</keyword>
<evidence type="ECO:0000313" key="8">
    <source>
        <dbReference type="EMBL" id="GEC96717.1"/>
    </source>
</evidence>
<dbReference type="SMART" id="SM00382">
    <property type="entry name" value="AAA"/>
    <property type="match status" value="1"/>
</dbReference>
<evidence type="ECO:0000256" key="2">
    <source>
        <dbReference type="ARBA" id="ARBA00022475"/>
    </source>
</evidence>
<keyword evidence="1" id="KW-0813">Transport</keyword>
<dbReference type="PROSITE" id="PS00211">
    <property type="entry name" value="ABC_TRANSPORTER_1"/>
    <property type="match status" value="1"/>
</dbReference>
<dbReference type="AlphaFoldDB" id="A0A4Y4D0A7"/>
<comment type="caution">
    <text evidence="8">The sequence shown here is derived from an EMBL/GenBank/DDBJ whole genome shotgun (WGS) entry which is preliminary data.</text>
</comment>
<keyword evidence="4 8" id="KW-0067">ATP-binding</keyword>
<evidence type="ECO:0000256" key="1">
    <source>
        <dbReference type="ARBA" id="ARBA00022448"/>
    </source>
</evidence>
<dbReference type="Proteomes" id="UP000318422">
    <property type="component" value="Unassembled WGS sequence"/>
</dbReference>
<evidence type="ECO:0000256" key="6">
    <source>
        <dbReference type="ARBA" id="ARBA00037066"/>
    </source>
</evidence>
<reference evidence="8 9" key="1">
    <citation type="submission" date="2019-06" db="EMBL/GenBank/DDBJ databases">
        <title>Whole genome shotgun sequence of Zoogloea ramigera NBRC 15342.</title>
        <authorList>
            <person name="Hosoyama A."/>
            <person name="Uohara A."/>
            <person name="Ohji S."/>
            <person name="Ichikawa N."/>
        </authorList>
    </citation>
    <scope>NUCLEOTIDE SEQUENCE [LARGE SCALE GENOMIC DNA]</scope>
    <source>
        <strain evidence="8 9">NBRC 15342</strain>
    </source>
</reference>
<dbReference type="InterPro" id="IPR017871">
    <property type="entry name" value="ABC_transporter-like_CS"/>
</dbReference>
<protein>
    <submittedName>
        <fullName evidence="8">ABC transporter ATP-binding protein</fullName>
    </submittedName>
</protein>
<sequence length="260" mass="27626">MKMDARPPVLGTDALHVSVGARDVCRGLDFTLQPADTLVILGRNGAGKSTLLHTLAGLRAPAGGSVLLSGQPYAAWPRGHEACLRGLLAQSQPDFFSATVLETALVGRHPYLGRWDWEGPEDEAIAMVALEQMGLAGFAERQVPTLSGGERQRLAIAALLVQQPRLYLLDEPLAHLDLHHQIQVLDHFAMLAAGGAGVTMVLHDINLAARYASHVLLLDGEGGHAFGRAAEILTAPRLSAAFGHPLRAVQDGDTTLFVPA</sequence>
<proteinExistence type="predicted"/>
<dbReference type="Pfam" id="PF00005">
    <property type="entry name" value="ABC_tran"/>
    <property type="match status" value="1"/>
</dbReference>
<keyword evidence="2" id="KW-1003">Cell membrane</keyword>
<dbReference type="PANTHER" id="PTHR42794:SF1">
    <property type="entry name" value="HEMIN IMPORT ATP-BINDING PROTEIN HMUV"/>
    <property type="match status" value="1"/>
</dbReference>
<evidence type="ECO:0000256" key="5">
    <source>
        <dbReference type="ARBA" id="ARBA00022967"/>
    </source>
</evidence>
<dbReference type="GO" id="GO:0016887">
    <property type="term" value="F:ATP hydrolysis activity"/>
    <property type="evidence" value="ECO:0007669"/>
    <property type="project" value="InterPro"/>
</dbReference>
<dbReference type="InterPro" id="IPR003593">
    <property type="entry name" value="AAA+_ATPase"/>
</dbReference>